<organism evidence="2 3">
    <name type="scientific">Aquimarina mytili</name>
    <dbReference type="NCBI Taxonomy" id="874423"/>
    <lineage>
        <taxon>Bacteria</taxon>
        <taxon>Pseudomonadati</taxon>
        <taxon>Bacteroidota</taxon>
        <taxon>Flavobacteriia</taxon>
        <taxon>Flavobacteriales</taxon>
        <taxon>Flavobacteriaceae</taxon>
        <taxon>Aquimarina</taxon>
    </lineage>
</organism>
<evidence type="ECO:0000313" key="2">
    <source>
        <dbReference type="EMBL" id="MBL0683848.1"/>
    </source>
</evidence>
<dbReference type="InterPro" id="IPR045459">
    <property type="entry name" value="DUF5908"/>
</dbReference>
<gene>
    <name evidence="2" type="ORF">JJQ60_09995</name>
</gene>
<feature type="region of interest" description="Disordered" evidence="1">
    <location>
        <begin position="16"/>
        <end position="35"/>
    </location>
</feature>
<comment type="caution">
    <text evidence="2">The sequence shown here is derived from an EMBL/GenBank/DDBJ whole genome shotgun (WGS) entry which is preliminary data.</text>
</comment>
<dbReference type="Pfam" id="PF19265">
    <property type="entry name" value="DUF5908"/>
    <property type="match status" value="1"/>
</dbReference>
<evidence type="ECO:0000256" key="1">
    <source>
        <dbReference type="SAM" id="MobiDB-lite"/>
    </source>
</evidence>
<evidence type="ECO:0000313" key="3">
    <source>
        <dbReference type="Proteomes" id="UP000651057"/>
    </source>
</evidence>
<dbReference type="EMBL" id="JAERQJ010000003">
    <property type="protein sequence ID" value="MBL0683848.1"/>
    <property type="molecule type" value="Genomic_DNA"/>
</dbReference>
<keyword evidence="3" id="KW-1185">Reference proteome</keyword>
<dbReference type="AlphaFoldDB" id="A0A937DAS5"/>
<dbReference type="RefSeq" id="WP_201919226.1">
    <property type="nucleotide sequence ID" value="NZ_BAABAX010000005.1"/>
</dbReference>
<dbReference type="Proteomes" id="UP000651057">
    <property type="component" value="Unassembled WGS sequence"/>
</dbReference>
<proteinExistence type="predicted"/>
<protein>
    <submittedName>
        <fullName evidence="2">Uncharacterized protein</fullName>
    </submittedName>
</protein>
<reference evidence="2" key="1">
    <citation type="submission" date="2021-01" db="EMBL/GenBank/DDBJ databases">
        <authorList>
            <person name="Zhong Y.L."/>
        </authorList>
    </citation>
    <scope>NUCLEOTIDE SEQUENCE</scope>
    <source>
        <strain evidence="2">KCTC 23302</strain>
    </source>
</reference>
<accession>A0A937DAS5</accession>
<name>A0A937DAS5_9FLAO</name>
<sequence>MPLEIRELVIKASVGGESTSTVNNSSNSSSESGLGESTINEIVAKVLEIIKEKNER</sequence>